<accession>A0ABQ7M5V3</accession>
<sequence>MSISISVKRHHFSVHRHPSHIRVERGCSVSKLFDGSTTARSNKTRERRCRIGRKEKGPKANQVLFIAEMIDEGEEFMKAFTSSAMKLKKVRCRRYGGVSIDINTLVSTDIDARRGVEFISLPTWAQKSPQITKFLMDYIITSFYWGVVTTWL</sequence>
<organism evidence="1 2">
    <name type="scientific">Brassica rapa subsp. trilocularis</name>
    <dbReference type="NCBI Taxonomy" id="1813537"/>
    <lineage>
        <taxon>Eukaryota</taxon>
        <taxon>Viridiplantae</taxon>
        <taxon>Streptophyta</taxon>
        <taxon>Embryophyta</taxon>
        <taxon>Tracheophyta</taxon>
        <taxon>Spermatophyta</taxon>
        <taxon>Magnoliopsida</taxon>
        <taxon>eudicotyledons</taxon>
        <taxon>Gunneridae</taxon>
        <taxon>Pentapetalae</taxon>
        <taxon>rosids</taxon>
        <taxon>malvids</taxon>
        <taxon>Brassicales</taxon>
        <taxon>Brassicaceae</taxon>
        <taxon>Brassiceae</taxon>
        <taxon>Brassica</taxon>
    </lineage>
</organism>
<reference evidence="1 2" key="1">
    <citation type="submission" date="2021-03" db="EMBL/GenBank/DDBJ databases">
        <authorList>
            <person name="King G.J."/>
            <person name="Bancroft I."/>
            <person name="Baten A."/>
            <person name="Bloomfield J."/>
            <person name="Borpatragohain P."/>
            <person name="He Z."/>
            <person name="Irish N."/>
            <person name="Irwin J."/>
            <person name="Liu K."/>
            <person name="Mauleon R.P."/>
            <person name="Moore J."/>
            <person name="Morris R."/>
            <person name="Ostergaard L."/>
            <person name="Wang B."/>
            <person name="Wells R."/>
        </authorList>
    </citation>
    <scope>NUCLEOTIDE SEQUENCE [LARGE SCALE GENOMIC DNA]</scope>
    <source>
        <strain evidence="1">R-o-18</strain>
        <tissue evidence="1">Leaf</tissue>
    </source>
</reference>
<keyword evidence="2" id="KW-1185">Reference proteome</keyword>
<comment type="caution">
    <text evidence="1">The sequence shown here is derived from an EMBL/GenBank/DDBJ whole genome shotgun (WGS) entry which is preliminary data.</text>
</comment>
<proteinExistence type="predicted"/>
<protein>
    <submittedName>
        <fullName evidence="1">Uncharacterized protein</fullName>
    </submittedName>
</protein>
<evidence type="ECO:0000313" key="2">
    <source>
        <dbReference type="Proteomes" id="UP000823674"/>
    </source>
</evidence>
<dbReference type="EMBL" id="JADBGQ010000006">
    <property type="protein sequence ID" value="KAG5393665.1"/>
    <property type="molecule type" value="Genomic_DNA"/>
</dbReference>
<dbReference type="Proteomes" id="UP000823674">
    <property type="component" value="Chromosome A06"/>
</dbReference>
<name>A0ABQ7M5V3_BRACM</name>
<gene>
    <name evidence="1" type="primary">A06g506470.1_BraROA</name>
    <name evidence="1" type="ORF">IGI04_023628</name>
</gene>
<evidence type="ECO:0000313" key="1">
    <source>
        <dbReference type="EMBL" id="KAG5393665.1"/>
    </source>
</evidence>